<protein>
    <submittedName>
        <fullName evidence="2">Uncharacterized protein</fullName>
    </submittedName>
</protein>
<dbReference type="EMBL" id="ML987189">
    <property type="protein sequence ID" value="KAF2256905.1"/>
    <property type="molecule type" value="Genomic_DNA"/>
</dbReference>
<evidence type="ECO:0000313" key="3">
    <source>
        <dbReference type="Proteomes" id="UP000800094"/>
    </source>
</evidence>
<accession>A0A6A6J231</accession>
<feature type="compositionally biased region" description="Polar residues" evidence="1">
    <location>
        <begin position="44"/>
        <end position="53"/>
    </location>
</feature>
<feature type="region of interest" description="Disordered" evidence="1">
    <location>
        <begin position="142"/>
        <end position="174"/>
    </location>
</feature>
<evidence type="ECO:0000313" key="2">
    <source>
        <dbReference type="EMBL" id="KAF2256905.1"/>
    </source>
</evidence>
<feature type="region of interest" description="Disordered" evidence="1">
    <location>
        <begin position="190"/>
        <end position="219"/>
    </location>
</feature>
<dbReference type="AlphaFoldDB" id="A0A6A6J231"/>
<feature type="compositionally biased region" description="Pro residues" evidence="1">
    <location>
        <begin position="103"/>
        <end position="114"/>
    </location>
</feature>
<sequence>MKHIPATPHAQFEHTSAAIDAANCAIYPRDPVLYRRLTDGRASHTVQKPSQQCRKQRASKTRRQDFEHRNFQMGYIHNIVDLSLLTPKLNTYSKYHKSSGPQSQPPNPPRPQNPPSRRRRLQTPGIAASIHYLLSSFPLTRRKPPAHQHQQQTHRPWRGYAGRDGRDRVPSAGRHDRGVRRVAGWVRRERRSSAAGRGGRVHAAGGDGHGLGDGDDGGGADLVYGIR</sequence>
<dbReference type="Proteomes" id="UP000800094">
    <property type="component" value="Unassembled WGS sequence"/>
</dbReference>
<feature type="compositionally biased region" description="Basic and acidic residues" evidence="1">
    <location>
        <begin position="161"/>
        <end position="174"/>
    </location>
</feature>
<dbReference type="GeneID" id="54575324"/>
<feature type="region of interest" description="Disordered" evidence="1">
    <location>
        <begin position="92"/>
        <end position="120"/>
    </location>
</feature>
<reference evidence="2" key="1">
    <citation type="journal article" date="2020" name="Stud. Mycol.">
        <title>101 Dothideomycetes genomes: a test case for predicting lifestyles and emergence of pathogens.</title>
        <authorList>
            <person name="Haridas S."/>
            <person name="Albert R."/>
            <person name="Binder M."/>
            <person name="Bloem J."/>
            <person name="Labutti K."/>
            <person name="Salamov A."/>
            <person name="Andreopoulos B."/>
            <person name="Baker S."/>
            <person name="Barry K."/>
            <person name="Bills G."/>
            <person name="Bluhm B."/>
            <person name="Cannon C."/>
            <person name="Castanera R."/>
            <person name="Culley D."/>
            <person name="Daum C."/>
            <person name="Ezra D."/>
            <person name="Gonzalez J."/>
            <person name="Henrissat B."/>
            <person name="Kuo A."/>
            <person name="Liang C."/>
            <person name="Lipzen A."/>
            <person name="Lutzoni F."/>
            <person name="Magnuson J."/>
            <person name="Mondo S."/>
            <person name="Nolan M."/>
            <person name="Ohm R."/>
            <person name="Pangilinan J."/>
            <person name="Park H.-J."/>
            <person name="Ramirez L."/>
            <person name="Alfaro M."/>
            <person name="Sun H."/>
            <person name="Tritt A."/>
            <person name="Yoshinaga Y."/>
            <person name="Zwiers L.-H."/>
            <person name="Turgeon B."/>
            <person name="Goodwin S."/>
            <person name="Spatafora J."/>
            <person name="Crous P."/>
            <person name="Grigoriev I."/>
        </authorList>
    </citation>
    <scope>NUCLEOTIDE SEQUENCE</scope>
    <source>
        <strain evidence="2">CBS 122368</strain>
    </source>
</reference>
<feature type="region of interest" description="Disordered" evidence="1">
    <location>
        <begin position="40"/>
        <end position="66"/>
    </location>
</feature>
<name>A0A6A6J231_9PLEO</name>
<evidence type="ECO:0000256" key="1">
    <source>
        <dbReference type="SAM" id="MobiDB-lite"/>
    </source>
</evidence>
<gene>
    <name evidence="2" type="ORF">BU26DRAFT_31704</name>
</gene>
<dbReference type="RefSeq" id="XP_033691909.1">
    <property type="nucleotide sequence ID" value="XM_033821994.1"/>
</dbReference>
<organism evidence="2 3">
    <name type="scientific">Trematosphaeria pertusa</name>
    <dbReference type="NCBI Taxonomy" id="390896"/>
    <lineage>
        <taxon>Eukaryota</taxon>
        <taxon>Fungi</taxon>
        <taxon>Dikarya</taxon>
        <taxon>Ascomycota</taxon>
        <taxon>Pezizomycotina</taxon>
        <taxon>Dothideomycetes</taxon>
        <taxon>Pleosporomycetidae</taxon>
        <taxon>Pleosporales</taxon>
        <taxon>Massarineae</taxon>
        <taxon>Trematosphaeriaceae</taxon>
        <taxon>Trematosphaeria</taxon>
    </lineage>
</organism>
<keyword evidence="3" id="KW-1185">Reference proteome</keyword>
<proteinExistence type="predicted"/>